<comment type="similarity">
    <text evidence="3 11">Belongs to the RNase H family.</text>
</comment>
<dbReference type="InterPro" id="IPR022892">
    <property type="entry name" value="RNaseHI"/>
</dbReference>
<dbReference type="Gene3D" id="3.30.420.10">
    <property type="entry name" value="Ribonuclease H-like superfamily/Ribonuclease H"/>
    <property type="match status" value="1"/>
</dbReference>
<comment type="catalytic activity">
    <reaction evidence="1 11">
        <text>Endonucleolytic cleavage to 5'-phosphomonoester.</text>
        <dbReference type="EC" id="3.1.26.4"/>
    </reaction>
</comment>
<dbReference type="PROSITE" id="PS50879">
    <property type="entry name" value="RNASE_H_1"/>
    <property type="match status" value="1"/>
</dbReference>
<dbReference type="CDD" id="cd09278">
    <property type="entry name" value="RNase_HI_prokaryote_like"/>
    <property type="match status" value="1"/>
</dbReference>
<dbReference type="InterPro" id="IPR036397">
    <property type="entry name" value="RNaseH_sf"/>
</dbReference>
<keyword evidence="8 11" id="KW-0255">Endonuclease</keyword>
<dbReference type="InterPro" id="IPR050092">
    <property type="entry name" value="RNase_H"/>
</dbReference>
<name>A0A5C5Z453_9BACT</name>
<comment type="subcellular location">
    <subcellularLocation>
        <location evidence="11">Cytoplasm</location>
    </subcellularLocation>
</comment>
<feature type="binding site" evidence="11">
    <location>
        <position position="71"/>
    </location>
    <ligand>
        <name>Mg(2+)</name>
        <dbReference type="ChEBI" id="CHEBI:18420"/>
        <label>1</label>
    </ligand>
</feature>
<keyword evidence="6 11" id="KW-0540">Nuclease</keyword>
<dbReference type="PANTHER" id="PTHR10642">
    <property type="entry name" value="RIBONUCLEASE H1"/>
    <property type="match status" value="1"/>
</dbReference>
<comment type="subunit">
    <text evidence="4 11">Monomer.</text>
</comment>
<keyword evidence="11" id="KW-0963">Cytoplasm</keyword>
<dbReference type="GO" id="GO:0004523">
    <property type="term" value="F:RNA-DNA hybrid ribonuclease activity"/>
    <property type="evidence" value="ECO:0007669"/>
    <property type="project" value="UniProtKB-UniRule"/>
</dbReference>
<gene>
    <name evidence="13" type="primary">rnhA_2</name>
    <name evidence="11" type="synonym">rnhA</name>
    <name evidence="13" type="ORF">CA13_30640</name>
</gene>
<dbReference type="EC" id="3.1.26.4" evidence="5 11"/>
<evidence type="ECO:0000256" key="3">
    <source>
        <dbReference type="ARBA" id="ARBA00005300"/>
    </source>
</evidence>
<dbReference type="SUPFAM" id="SSF53098">
    <property type="entry name" value="Ribonuclease H-like"/>
    <property type="match status" value="1"/>
</dbReference>
<feature type="domain" description="RNase H type-1" evidence="12">
    <location>
        <begin position="1"/>
        <end position="146"/>
    </location>
</feature>
<evidence type="ECO:0000259" key="12">
    <source>
        <dbReference type="PROSITE" id="PS50879"/>
    </source>
</evidence>
<keyword evidence="7 11" id="KW-0479">Metal-binding</keyword>
<dbReference type="PANTHER" id="PTHR10642:SF26">
    <property type="entry name" value="RIBONUCLEASE H1"/>
    <property type="match status" value="1"/>
</dbReference>
<evidence type="ECO:0000313" key="13">
    <source>
        <dbReference type="EMBL" id="TWT81611.1"/>
    </source>
</evidence>
<dbReference type="GO" id="GO:0000287">
    <property type="term" value="F:magnesium ion binding"/>
    <property type="evidence" value="ECO:0007669"/>
    <property type="project" value="UniProtKB-UniRule"/>
</dbReference>
<feature type="binding site" evidence="11">
    <location>
        <position position="138"/>
    </location>
    <ligand>
        <name>Mg(2+)</name>
        <dbReference type="ChEBI" id="CHEBI:18420"/>
        <label>2</label>
    </ligand>
</feature>
<keyword evidence="10 11" id="KW-0460">Magnesium</keyword>
<sequence>MKKVDLFTDGACSGNPGPGGWAFILRCSKTDKELERSDGDPETTNNKMELTAVIRGLEALNEPCEVTLHADSTYVGQGISSWMKGWKSRGWKRKEGSKLVPVKNEELWRTLDKLIQKHKIIFNHVKGHDGHIENERCDKLAVEAYQKYLQRRAQ</sequence>
<dbReference type="GO" id="GO:0043137">
    <property type="term" value="P:DNA replication, removal of RNA primer"/>
    <property type="evidence" value="ECO:0007669"/>
    <property type="project" value="TreeGrafter"/>
</dbReference>
<organism evidence="13 14">
    <name type="scientific">Novipirellula herctigrandis</name>
    <dbReference type="NCBI Taxonomy" id="2527986"/>
    <lineage>
        <taxon>Bacteria</taxon>
        <taxon>Pseudomonadati</taxon>
        <taxon>Planctomycetota</taxon>
        <taxon>Planctomycetia</taxon>
        <taxon>Pirellulales</taxon>
        <taxon>Pirellulaceae</taxon>
        <taxon>Novipirellula</taxon>
    </lineage>
</organism>
<dbReference type="InterPro" id="IPR012337">
    <property type="entry name" value="RNaseH-like_sf"/>
</dbReference>
<evidence type="ECO:0000256" key="6">
    <source>
        <dbReference type="ARBA" id="ARBA00022722"/>
    </source>
</evidence>
<keyword evidence="14" id="KW-1185">Reference proteome</keyword>
<dbReference type="GO" id="GO:0005737">
    <property type="term" value="C:cytoplasm"/>
    <property type="evidence" value="ECO:0007669"/>
    <property type="project" value="UniProtKB-SubCell"/>
</dbReference>
<evidence type="ECO:0000256" key="2">
    <source>
        <dbReference type="ARBA" id="ARBA00004065"/>
    </source>
</evidence>
<evidence type="ECO:0000256" key="9">
    <source>
        <dbReference type="ARBA" id="ARBA00022801"/>
    </source>
</evidence>
<dbReference type="Proteomes" id="UP000315010">
    <property type="component" value="Unassembled WGS sequence"/>
</dbReference>
<evidence type="ECO:0000256" key="4">
    <source>
        <dbReference type="ARBA" id="ARBA00011245"/>
    </source>
</evidence>
<dbReference type="OrthoDB" id="7845843at2"/>
<dbReference type="AlphaFoldDB" id="A0A5C5Z453"/>
<comment type="caution">
    <text evidence="13">The sequence shown here is derived from an EMBL/GenBank/DDBJ whole genome shotgun (WGS) entry which is preliminary data.</text>
</comment>
<comment type="cofactor">
    <cofactor evidence="11">
        <name>Mg(2+)</name>
        <dbReference type="ChEBI" id="CHEBI:18420"/>
    </cofactor>
    <text evidence="11">Binds 1 Mg(2+) ion per subunit. May bind a second metal ion at a regulatory site, or after substrate binding.</text>
</comment>
<feature type="binding site" evidence="11">
    <location>
        <position position="49"/>
    </location>
    <ligand>
        <name>Mg(2+)</name>
        <dbReference type="ChEBI" id="CHEBI:18420"/>
        <label>1</label>
    </ligand>
</feature>
<evidence type="ECO:0000313" key="14">
    <source>
        <dbReference type="Proteomes" id="UP000315010"/>
    </source>
</evidence>
<evidence type="ECO:0000256" key="5">
    <source>
        <dbReference type="ARBA" id="ARBA00012180"/>
    </source>
</evidence>
<evidence type="ECO:0000256" key="10">
    <source>
        <dbReference type="ARBA" id="ARBA00022842"/>
    </source>
</evidence>
<accession>A0A5C5Z453</accession>
<dbReference type="NCBIfam" id="NF001236">
    <property type="entry name" value="PRK00203.1"/>
    <property type="match status" value="1"/>
</dbReference>
<evidence type="ECO:0000256" key="7">
    <source>
        <dbReference type="ARBA" id="ARBA00022723"/>
    </source>
</evidence>
<dbReference type="FunFam" id="3.30.420.10:FF:000089">
    <property type="entry name" value="Ribonuclease H"/>
    <property type="match status" value="1"/>
</dbReference>
<dbReference type="InterPro" id="IPR002156">
    <property type="entry name" value="RNaseH_domain"/>
</dbReference>
<keyword evidence="9 11" id="KW-0378">Hydrolase</keyword>
<dbReference type="GO" id="GO:0003676">
    <property type="term" value="F:nucleic acid binding"/>
    <property type="evidence" value="ECO:0007669"/>
    <property type="project" value="InterPro"/>
</dbReference>
<feature type="binding site" evidence="11">
    <location>
        <position position="9"/>
    </location>
    <ligand>
        <name>Mg(2+)</name>
        <dbReference type="ChEBI" id="CHEBI:18420"/>
        <label>1</label>
    </ligand>
</feature>
<protein>
    <recommendedName>
        <fullName evidence="5 11">Ribonuclease H</fullName>
        <shortName evidence="11">RNase H</shortName>
        <ecNumber evidence="5 11">3.1.26.4</ecNumber>
    </recommendedName>
</protein>
<proteinExistence type="inferred from homology"/>
<evidence type="ECO:0000256" key="1">
    <source>
        <dbReference type="ARBA" id="ARBA00000077"/>
    </source>
</evidence>
<evidence type="ECO:0000256" key="8">
    <source>
        <dbReference type="ARBA" id="ARBA00022759"/>
    </source>
</evidence>
<dbReference type="Pfam" id="PF00075">
    <property type="entry name" value="RNase_H"/>
    <property type="match status" value="1"/>
</dbReference>
<feature type="binding site" evidence="11">
    <location>
        <position position="9"/>
    </location>
    <ligand>
        <name>Mg(2+)</name>
        <dbReference type="ChEBI" id="CHEBI:18420"/>
        <label>2</label>
    </ligand>
</feature>
<dbReference type="HAMAP" id="MF_00042">
    <property type="entry name" value="RNase_H"/>
    <property type="match status" value="1"/>
</dbReference>
<comment type="function">
    <text evidence="2 11">Endonuclease that specifically degrades the RNA of RNA-DNA hybrids.</text>
</comment>
<evidence type="ECO:0000256" key="11">
    <source>
        <dbReference type="HAMAP-Rule" id="MF_00042"/>
    </source>
</evidence>
<dbReference type="EMBL" id="SJPJ01000001">
    <property type="protein sequence ID" value="TWT81611.1"/>
    <property type="molecule type" value="Genomic_DNA"/>
</dbReference>
<dbReference type="RefSeq" id="WP_146397621.1">
    <property type="nucleotide sequence ID" value="NZ_SJPJ01000001.1"/>
</dbReference>
<reference evidence="13 14" key="1">
    <citation type="submission" date="2019-02" db="EMBL/GenBank/DDBJ databases">
        <title>Deep-cultivation of Planctomycetes and their phenomic and genomic characterization uncovers novel biology.</title>
        <authorList>
            <person name="Wiegand S."/>
            <person name="Jogler M."/>
            <person name="Boedeker C."/>
            <person name="Pinto D."/>
            <person name="Vollmers J."/>
            <person name="Rivas-Marin E."/>
            <person name="Kohn T."/>
            <person name="Peeters S.H."/>
            <person name="Heuer A."/>
            <person name="Rast P."/>
            <person name="Oberbeckmann S."/>
            <person name="Bunk B."/>
            <person name="Jeske O."/>
            <person name="Meyerdierks A."/>
            <person name="Storesund J.E."/>
            <person name="Kallscheuer N."/>
            <person name="Luecker S."/>
            <person name="Lage O.M."/>
            <person name="Pohl T."/>
            <person name="Merkel B.J."/>
            <person name="Hornburger P."/>
            <person name="Mueller R.-W."/>
            <person name="Bruemmer F."/>
            <person name="Labrenz M."/>
            <person name="Spormann A.M."/>
            <person name="Op Den Camp H."/>
            <person name="Overmann J."/>
            <person name="Amann R."/>
            <person name="Jetten M.S.M."/>
            <person name="Mascher T."/>
            <person name="Medema M.H."/>
            <person name="Devos D.P."/>
            <person name="Kaster A.-K."/>
            <person name="Ovreas L."/>
            <person name="Rohde M."/>
            <person name="Galperin M.Y."/>
            <person name="Jogler C."/>
        </authorList>
    </citation>
    <scope>NUCLEOTIDE SEQUENCE [LARGE SCALE GENOMIC DNA]</scope>
    <source>
        <strain evidence="13 14">CA13</strain>
    </source>
</reference>